<evidence type="ECO:0000256" key="9">
    <source>
        <dbReference type="RuleBase" id="RU362120"/>
    </source>
</evidence>
<dbReference type="PROSITE" id="PS00069">
    <property type="entry name" value="G6P_DEHYDROGENASE"/>
    <property type="match status" value="1"/>
</dbReference>
<evidence type="ECO:0000256" key="4">
    <source>
        <dbReference type="ARBA" id="ARBA00020444"/>
    </source>
</evidence>
<comment type="catalytic activity">
    <reaction evidence="9">
        <text>D-glucose 6-phosphate + NADP(+) = 6-phospho-D-glucono-1,5-lactone + NADPH + H(+)</text>
        <dbReference type="Rhea" id="RHEA:15841"/>
        <dbReference type="ChEBI" id="CHEBI:15378"/>
        <dbReference type="ChEBI" id="CHEBI:57783"/>
        <dbReference type="ChEBI" id="CHEBI:57955"/>
        <dbReference type="ChEBI" id="CHEBI:58349"/>
        <dbReference type="ChEBI" id="CHEBI:61548"/>
        <dbReference type="EC" id="1.1.1.49"/>
    </reaction>
</comment>
<dbReference type="InterPro" id="IPR001282">
    <property type="entry name" value="G6P_DH"/>
</dbReference>
<dbReference type="SUPFAM" id="SSF55347">
    <property type="entry name" value="Glyceraldehyde-3-phosphate dehydrogenase-like, C-terminal domain"/>
    <property type="match status" value="1"/>
</dbReference>
<dbReference type="EMBL" id="ML769425">
    <property type="protein sequence ID" value="KAE9403422.1"/>
    <property type="molecule type" value="Genomic_DNA"/>
</dbReference>
<dbReference type="Pfam" id="PF00479">
    <property type="entry name" value="G6PD_N"/>
    <property type="match status" value="1"/>
</dbReference>
<evidence type="ECO:0000313" key="13">
    <source>
        <dbReference type="Proteomes" id="UP000799118"/>
    </source>
</evidence>
<dbReference type="UniPathway" id="UPA00115">
    <property type="reaction ID" value="UER00408"/>
</dbReference>
<comment type="pathway">
    <text evidence="1 9">Carbohydrate degradation; pentose phosphate pathway; D-ribulose 5-phosphate from D-glucose 6-phosphate (oxidative stage): step 1/3.</text>
</comment>
<keyword evidence="8 9" id="KW-0119">Carbohydrate metabolism</keyword>
<proteinExistence type="inferred from homology"/>
<evidence type="ECO:0000256" key="7">
    <source>
        <dbReference type="ARBA" id="ARBA00023002"/>
    </source>
</evidence>
<organism evidence="12 13">
    <name type="scientific">Gymnopus androsaceus JB14</name>
    <dbReference type="NCBI Taxonomy" id="1447944"/>
    <lineage>
        <taxon>Eukaryota</taxon>
        <taxon>Fungi</taxon>
        <taxon>Dikarya</taxon>
        <taxon>Basidiomycota</taxon>
        <taxon>Agaricomycotina</taxon>
        <taxon>Agaricomycetes</taxon>
        <taxon>Agaricomycetidae</taxon>
        <taxon>Agaricales</taxon>
        <taxon>Marasmiineae</taxon>
        <taxon>Omphalotaceae</taxon>
        <taxon>Gymnopus</taxon>
    </lineage>
</organism>
<dbReference type="HAMAP" id="MF_00966">
    <property type="entry name" value="G6PD"/>
    <property type="match status" value="1"/>
</dbReference>
<dbReference type="InterPro" id="IPR022674">
    <property type="entry name" value="G6P_DH_NAD-bd"/>
</dbReference>
<dbReference type="Proteomes" id="UP000799118">
    <property type="component" value="Unassembled WGS sequence"/>
</dbReference>
<dbReference type="InterPro" id="IPR019796">
    <property type="entry name" value="G6P_DH_AS"/>
</dbReference>
<name>A0A6A4HVV7_9AGAR</name>
<dbReference type="PRINTS" id="PR00079">
    <property type="entry name" value="G6PDHDRGNASE"/>
</dbReference>
<keyword evidence="7 9" id="KW-0560">Oxidoreductase</keyword>
<dbReference type="PANTHER" id="PTHR23429">
    <property type="entry name" value="GLUCOSE-6-PHOSPHATE 1-DEHYDROGENASE G6PD"/>
    <property type="match status" value="1"/>
</dbReference>
<protein>
    <recommendedName>
        <fullName evidence="4 9">Glucose-6-phosphate 1-dehydrogenase</fullName>
        <ecNumber evidence="3 9">1.1.1.49</ecNumber>
    </recommendedName>
</protein>
<dbReference type="Gene3D" id="3.30.360.10">
    <property type="entry name" value="Dihydrodipicolinate Reductase, domain 2"/>
    <property type="match status" value="1"/>
</dbReference>
<dbReference type="NCBIfam" id="TIGR00871">
    <property type="entry name" value="zwf"/>
    <property type="match status" value="1"/>
</dbReference>
<evidence type="ECO:0000259" key="10">
    <source>
        <dbReference type="Pfam" id="PF00479"/>
    </source>
</evidence>
<feature type="domain" description="Glucose-6-phosphate dehydrogenase NAD-binding" evidence="10">
    <location>
        <begin position="15"/>
        <end position="196"/>
    </location>
</feature>
<dbReference type="InterPro" id="IPR022675">
    <property type="entry name" value="G6P_DH_C"/>
</dbReference>
<keyword evidence="6 9" id="KW-0521">NADP</keyword>
<evidence type="ECO:0000259" key="11">
    <source>
        <dbReference type="Pfam" id="PF02781"/>
    </source>
</evidence>
<dbReference type="GO" id="GO:0050661">
    <property type="term" value="F:NADP binding"/>
    <property type="evidence" value="ECO:0007669"/>
    <property type="project" value="InterPro"/>
</dbReference>
<evidence type="ECO:0000256" key="6">
    <source>
        <dbReference type="ARBA" id="ARBA00022857"/>
    </source>
</evidence>
<dbReference type="GO" id="GO:0004345">
    <property type="term" value="F:glucose-6-phosphate dehydrogenase activity"/>
    <property type="evidence" value="ECO:0007669"/>
    <property type="project" value="UniProtKB-EC"/>
</dbReference>
<dbReference type="AlphaFoldDB" id="A0A6A4HVV7"/>
<keyword evidence="13" id="KW-1185">Reference proteome</keyword>
<dbReference type="OrthoDB" id="60984at2759"/>
<evidence type="ECO:0000256" key="5">
    <source>
        <dbReference type="ARBA" id="ARBA00022526"/>
    </source>
</evidence>
<sequence length="481" mass="53917">MPKVLSQIAKNTVIVIAGASGDLAKKFLYPALFTLYRRGFLPQPVKIVGYARSKIEHEKFIEQVTANIKNPGDDPNFVAELESYKGILSYVAGSYDDGAAFDELNRYLENIESSYQSPERNRIFYLALPSTVFVEVSRNFKEHVYSTAGSNRLIVEKPIGSDLESALEMVQGIAEFWSEEETFRIDHYLGKEIVKNLLPLRFANSIISGFWDSDRVSNVQITLNESFGTEGRGGYFDSAGIIRDVIQNHLCQVLSVLTMERPVTLAPADIVDEKVKLLRAIPPVKNEDVLLGQYIGYLDDPEVPEDSKTATYAANVLWINNPRWEGVPFILKAGKALNEDNVEIRMQFKNSTKGLYDGVARSELIMRLEPGEAIFLKLNIKTPGFDSGVTTTELKLNYKETFPDAFIPDAYEVLLRDVLKGDHSSFVRDDELEAAWKVFTPILHWTDGKDGVTRPVPTQYAFGSRGPEGLDDFLAKYGVKA</sequence>
<evidence type="ECO:0000256" key="8">
    <source>
        <dbReference type="ARBA" id="ARBA00023277"/>
    </source>
</evidence>
<dbReference type="PANTHER" id="PTHR23429:SF0">
    <property type="entry name" value="GLUCOSE-6-PHOSPHATE 1-DEHYDROGENASE"/>
    <property type="match status" value="1"/>
</dbReference>
<dbReference type="EC" id="1.1.1.49" evidence="3 9"/>
<feature type="domain" description="Glucose-6-phosphate dehydrogenase C-terminal" evidence="11">
    <location>
        <begin position="199"/>
        <end position="478"/>
    </location>
</feature>
<evidence type="ECO:0000256" key="1">
    <source>
        <dbReference type="ARBA" id="ARBA00004937"/>
    </source>
</evidence>
<evidence type="ECO:0000256" key="2">
    <source>
        <dbReference type="ARBA" id="ARBA00009975"/>
    </source>
</evidence>
<dbReference type="GO" id="GO:0005829">
    <property type="term" value="C:cytosol"/>
    <property type="evidence" value="ECO:0007669"/>
    <property type="project" value="TreeGrafter"/>
</dbReference>
<dbReference type="GO" id="GO:0009051">
    <property type="term" value="P:pentose-phosphate shunt, oxidative branch"/>
    <property type="evidence" value="ECO:0007669"/>
    <property type="project" value="TreeGrafter"/>
</dbReference>
<dbReference type="Gene3D" id="3.40.50.720">
    <property type="entry name" value="NAD(P)-binding Rossmann-like Domain"/>
    <property type="match status" value="1"/>
</dbReference>
<reference evidence="12" key="1">
    <citation type="journal article" date="2019" name="Environ. Microbiol.">
        <title>Fungal ecological strategies reflected in gene transcription - a case study of two litter decomposers.</title>
        <authorList>
            <person name="Barbi F."/>
            <person name="Kohler A."/>
            <person name="Barry K."/>
            <person name="Baskaran P."/>
            <person name="Daum C."/>
            <person name="Fauchery L."/>
            <person name="Ihrmark K."/>
            <person name="Kuo A."/>
            <person name="LaButti K."/>
            <person name="Lipzen A."/>
            <person name="Morin E."/>
            <person name="Grigoriev I.V."/>
            <person name="Henrissat B."/>
            <person name="Lindahl B."/>
            <person name="Martin F."/>
        </authorList>
    </citation>
    <scope>NUCLEOTIDE SEQUENCE</scope>
    <source>
        <strain evidence="12">JB14</strain>
    </source>
</reference>
<evidence type="ECO:0000256" key="3">
    <source>
        <dbReference type="ARBA" id="ARBA00013019"/>
    </source>
</evidence>
<comment type="similarity">
    <text evidence="2 9">Belongs to the glucose-6-phosphate dehydrogenase family.</text>
</comment>
<comment type="function">
    <text evidence="9">Catalyzes the rate-limiting step of the oxidative pentose-phosphate pathway, which represents a route for the dissimilation of carbohydrates besides glycolysis.</text>
</comment>
<dbReference type="GO" id="GO:0006006">
    <property type="term" value="P:glucose metabolic process"/>
    <property type="evidence" value="ECO:0007669"/>
    <property type="project" value="UniProtKB-KW"/>
</dbReference>
<dbReference type="Pfam" id="PF02781">
    <property type="entry name" value="G6PD_C"/>
    <property type="match status" value="1"/>
</dbReference>
<keyword evidence="5 9" id="KW-0313">Glucose metabolism</keyword>
<evidence type="ECO:0000313" key="12">
    <source>
        <dbReference type="EMBL" id="KAE9403422.1"/>
    </source>
</evidence>
<dbReference type="SUPFAM" id="SSF51735">
    <property type="entry name" value="NAD(P)-binding Rossmann-fold domains"/>
    <property type="match status" value="1"/>
</dbReference>
<dbReference type="PIRSF" id="PIRSF000110">
    <property type="entry name" value="G6PD"/>
    <property type="match status" value="1"/>
</dbReference>
<dbReference type="InterPro" id="IPR036291">
    <property type="entry name" value="NAD(P)-bd_dom_sf"/>
</dbReference>
<accession>A0A6A4HVV7</accession>
<gene>
    <name evidence="12" type="ORF">BT96DRAFT_936440</name>
</gene>